<dbReference type="CDD" id="cd03220">
    <property type="entry name" value="ABC_KpsT_Wzt"/>
    <property type="match status" value="1"/>
</dbReference>
<dbReference type="InterPro" id="IPR015860">
    <property type="entry name" value="ABC_transpr_TagH-like"/>
</dbReference>
<protein>
    <submittedName>
        <fullName evidence="6">Sugar ABC transporter ATP-binding protein</fullName>
    </submittedName>
</protein>
<dbReference type="SMART" id="SM00382">
    <property type="entry name" value="AAA"/>
    <property type="match status" value="1"/>
</dbReference>
<dbReference type="InterPro" id="IPR003439">
    <property type="entry name" value="ABC_transporter-like_ATP-bd"/>
</dbReference>
<dbReference type="PANTHER" id="PTHR46743:SF2">
    <property type="entry name" value="TEICHOIC ACIDS EXPORT ATP-BINDING PROTEIN TAGH"/>
    <property type="match status" value="1"/>
</dbReference>
<dbReference type="EMBL" id="PEWA01000026">
    <property type="protein sequence ID" value="PIU73454.1"/>
    <property type="molecule type" value="Genomic_DNA"/>
</dbReference>
<evidence type="ECO:0000256" key="1">
    <source>
        <dbReference type="ARBA" id="ARBA00005417"/>
    </source>
</evidence>
<feature type="domain" description="ABC transporter" evidence="5">
    <location>
        <begin position="25"/>
        <end position="240"/>
    </location>
</feature>
<dbReference type="InterPro" id="IPR027417">
    <property type="entry name" value="P-loop_NTPase"/>
</dbReference>
<dbReference type="Gene3D" id="3.40.50.300">
    <property type="entry name" value="P-loop containing nucleotide triphosphate hydrolases"/>
    <property type="match status" value="1"/>
</dbReference>
<keyword evidence="3" id="KW-0547">Nucleotide-binding</keyword>
<evidence type="ECO:0000256" key="2">
    <source>
        <dbReference type="ARBA" id="ARBA00022448"/>
    </source>
</evidence>
<evidence type="ECO:0000256" key="3">
    <source>
        <dbReference type="ARBA" id="ARBA00022741"/>
    </source>
</evidence>
<dbReference type="PROSITE" id="PS50893">
    <property type="entry name" value="ABC_TRANSPORTER_2"/>
    <property type="match status" value="1"/>
</dbReference>
<gene>
    <name evidence="6" type="ORF">COS78_02220</name>
</gene>
<organism evidence="6 7">
    <name type="scientific">Candidatus Shapirobacteria bacterium CG06_land_8_20_14_3_00_40_12</name>
    <dbReference type="NCBI Taxonomy" id="1974881"/>
    <lineage>
        <taxon>Bacteria</taxon>
        <taxon>Candidatus Shapironibacteriota</taxon>
    </lineage>
</organism>
<dbReference type="Pfam" id="PF00005">
    <property type="entry name" value="ABC_tran"/>
    <property type="match status" value="1"/>
</dbReference>
<dbReference type="GO" id="GO:0140359">
    <property type="term" value="F:ABC-type transporter activity"/>
    <property type="evidence" value="ECO:0007669"/>
    <property type="project" value="InterPro"/>
</dbReference>
<evidence type="ECO:0000256" key="4">
    <source>
        <dbReference type="ARBA" id="ARBA00022840"/>
    </source>
</evidence>
<proteinExistence type="inferred from homology"/>
<dbReference type="GO" id="GO:0005524">
    <property type="term" value="F:ATP binding"/>
    <property type="evidence" value="ECO:0007669"/>
    <property type="project" value="UniProtKB-KW"/>
</dbReference>
<dbReference type="SUPFAM" id="SSF52540">
    <property type="entry name" value="P-loop containing nucleoside triphosphate hydrolases"/>
    <property type="match status" value="1"/>
</dbReference>
<dbReference type="GO" id="GO:0016887">
    <property type="term" value="F:ATP hydrolysis activity"/>
    <property type="evidence" value="ECO:0007669"/>
    <property type="project" value="InterPro"/>
</dbReference>
<evidence type="ECO:0000313" key="7">
    <source>
        <dbReference type="Proteomes" id="UP000231407"/>
    </source>
</evidence>
<dbReference type="AlphaFoldDB" id="A0A2M7AS59"/>
<keyword evidence="2" id="KW-0813">Transport</keyword>
<dbReference type="Proteomes" id="UP000231407">
    <property type="component" value="Unassembled WGS sequence"/>
</dbReference>
<dbReference type="InterPro" id="IPR003593">
    <property type="entry name" value="AAA+_ATPase"/>
</dbReference>
<comment type="caution">
    <text evidence="6">The sequence shown here is derived from an EMBL/GenBank/DDBJ whole genome shotgun (WGS) entry which is preliminary data.</text>
</comment>
<evidence type="ECO:0000259" key="5">
    <source>
        <dbReference type="PROSITE" id="PS50893"/>
    </source>
</evidence>
<reference evidence="7" key="1">
    <citation type="submission" date="2017-09" db="EMBL/GenBank/DDBJ databases">
        <title>Depth-based differentiation of microbial function through sediment-hosted aquifers and enrichment of novel symbionts in the deep terrestrial subsurface.</title>
        <authorList>
            <person name="Probst A.J."/>
            <person name="Ladd B."/>
            <person name="Jarett J.K."/>
            <person name="Geller-Mcgrath D.E."/>
            <person name="Sieber C.M.K."/>
            <person name="Emerson J.B."/>
            <person name="Anantharaman K."/>
            <person name="Thomas B.C."/>
            <person name="Malmstrom R."/>
            <person name="Stieglmeier M."/>
            <person name="Klingl A."/>
            <person name="Woyke T."/>
            <person name="Ryan C.M."/>
            <person name="Banfield J.F."/>
        </authorList>
    </citation>
    <scope>NUCLEOTIDE SEQUENCE [LARGE SCALE GENOMIC DNA]</scope>
</reference>
<sequence length="242" mass="27210">MKQNNLAVKLVNISKIYQLHHEKPTLVENIFRKNSREKFVAIDNINLEIEKGEKVGIIGPNGSGKTTLLKLISGIATPNQGKVQTWGKLVSLIDLSAGFHPELTGIENVYQNAMLLGMNRKETGNKLKEIADFADIGGFFDAPMYTYSDGMKLRLGFSVAIAAEPDVLILDEGVAVGDENFQKKSSDKIEEFFRQKKTIIVVSHWLEYIKRNCKRIIWMSEGKILEEGGLSLTKKYEDEFSK</sequence>
<dbReference type="PANTHER" id="PTHR46743">
    <property type="entry name" value="TEICHOIC ACIDS EXPORT ATP-BINDING PROTEIN TAGH"/>
    <property type="match status" value="1"/>
</dbReference>
<keyword evidence="4 6" id="KW-0067">ATP-binding</keyword>
<dbReference type="GO" id="GO:0016020">
    <property type="term" value="C:membrane"/>
    <property type="evidence" value="ECO:0007669"/>
    <property type="project" value="InterPro"/>
</dbReference>
<comment type="similarity">
    <text evidence="1">Belongs to the ABC transporter superfamily.</text>
</comment>
<name>A0A2M7AS59_9BACT</name>
<dbReference type="InterPro" id="IPR050683">
    <property type="entry name" value="Bact_Polysacc_Export_ATP-bd"/>
</dbReference>
<accession>A0A2M7AS59</accession>
<evidence type="ECO:0000313" key="6">
    <source>
        <dbReference type="EMBL" id="PIU73454.1"/>
    </source>
</evidence>